<dbReference type="Proteomes" id="UP000199354">
    <property type="component" value="Unassembled WGS sequence"/>
</dbReference>
<evidence type="ECO:0000313" key="7">
    <source>
        <dbReference type="Proteomes" id="UP000199354"/>
    </source>
</evidence>
<dbReference type="InterPro" id="IPR019734">
    <property type="entry name" value="TPR_rpt"/>
</dbReference>
<evidence type="ECO:0000256" key="1">
    <source>
        <dbReference type="ARBA" id="ARBA00004370"/>
    </source>
</evidence>
<protein>
    <submittedName>
        <fullName evidence="6">CubicO group peptidase, beta-lactamase class C family</fullName>
    </submittedName>
</protein>
<dbReference type="PROSITE" id="PS50005">
    <property type="entry name" value="TPR"/>
    <property type="match status" value="1"/>
</dbReference>
<comment type="subcellular location">
    <subcellularLocation>
        <location evidence="1">Membrane</location>
    </subcellularLocation>
</comment>
<evidence type="ECO:0000256" key="3">
    <source>
        <dbReference type="PROSITE-ProRule" id="PRU00339"/>
    </source>
</evidence>
<evidence type="ECO:0000256" key="2">
    <source>
        <dbReference type="ARBA" id="ARBA00023136"/>
    </source>
</evidence>
<dbReference type="PANTHER" id="PTHR46825:SF11">
    <property type="entry name" value="PENICILLIN-BINDING PROTEIN 4"/>
    <property type="match status" value="1"/>
</dbReference>
<dbReference type="InterPro" id="IPR011990">
    <property type="entry name" value="TPR-like_helical_dom_sf"/>
</dbReference>
<accession>A0A1G5EJX2</accession>
<dbReference type="InterPro" id="IPR050491">
    <property type="entry name" value="AmpC-like"/>
</dbReference>
<evidence type="ECO:0000256" key="4">
    <source>
        <dbReference type="SAM" id="SignalP"/>
    </source>
</evidence>
<dbReference type="STRING" id="490189.SAMN02927903_01076"/>
<keyword evidence="2" id="KW-0472">Membrane</keyword>
<dbReference type="GO" id="GO:0016020">
    <property type="term" value="C:membrane"/>
    <property type="evidence" value="ECO:0007669"/>
    <property type="project" value="UniProtKB-SubCell"/>
</dbReference>
<dbReference type="EMBL" id="FMVF01000004">
    <property type="protein sequence ID" value="SCY26990.1"/>
    <property type="molecule type" value="Genomic_DNA"/>
</dbReference>
<sequence>MKKSIFGFPSVLGVLFLLFSFAVSAQTKSEQIEALLSRYHEYGRFNGSALVVENGQPIYKKGFGMANFEWDIPNAPNTKHRLGSITKQFTAVLILQLVEQGKLQLHEPIATYLPDYPKANASQITTHHLLTHTAGIPNYTSSPKFFREQSRNYYSPVDFVKTFSELPLEFKPGEKFAYSNSGYFVLGYLIETLSGKPYEQFLQEQILTPLDMKDTGFDHSEAIIKRRASGYEKQGDDYYNASYIDMNLPYAAGSMYSTVEDLFVWDQALYTDKVLSAPSRALLFGHHIVDGDRFYGYGWGVFDLGGFKADGKINVTEHGGGINGFSTVISRITTDKHLIVLLNNTGSVGVGNIADQIRNILYGKPFIMPKKSLARALFTTFSKSGIPAGLAQYKELKKSDLYEIREGDVNNAGYELMGLGKVAEAIELFKINVEAFPKSGNVYDSLGEAYLKNGNKELAIVNYKKSVALDPKNEAGKKILAELSKK</sequence>
<dbReference type="SUPFAM" id="SSF56601">
    <property type="entry name" value="beta-lactamase/transpeptidase-like"/>
    <property type="match status" value="1"/>
</dbReference>
<organism evidence="6 7">
    <name type="scientific">Flavobacterium caeni</name>
    <dbReference type="NCBI Taxonomy" id="490189"/>
    <lineage>
        <taxon>Bacteria</taxon>
        <taxon>Pseudomonadati</taxon>
        <taxon>Bacteroidota</taxon>
        <taxon>Flavobacteriia</taxon>
        <taxon>Flavobacteriales</taxon>
        <taxon>Flavobacteriaceae</taxon>
        <taxon>Flavobacterium</taxon>
    </lineage>
</organism>
<dbReference type="PANTHER" id="PTHR46825">
    <property type="entry name" value="D-ALANYL-D-ALANINE-CARBOXYPEPTIDASE/ENDOPEPTIDASE AMPH"/>
    <property type="match status" value="1"/>
</dbReference>
<evidence type="ECO:0000259" key="5">
    <source>
        <dbReference type="Pfam" id="PF00144"/>
    </source>
</evidence>
<dbReference type="InterPro" id="IPR001466">
    <property type="entry name" value="Beta-lactam-related"/>
</dbReference>
<name>A0A1G5EJX2_9FLAO</name>
<feature type="repeat" description="TPR" evidence="3">
    <location>
        <begin position="440"/>
        <end position="473"/>
    </location>
</feature>
<feature type="signal peptide" evidence="4">
    <location>
        <begin position="1"/>
        <end position="25"/>
    </location>
</feature>
<dbReference type="Gene3D" id="1.25.40.10">
    <property type="entry name" value="Tetratricopeptide repeat domain"/>
    <property type="match status" value="1"/>
</dbReference>
<keyword evidence="4" id="KW-0732">Signal</keyword>
<gene>
    <name evidence="6" type="ORF">SAMN02927903_01076</name>
</gene>
<keyword evidence="7" id="KW-1185">Reference proteome</keyword>
<dbReference type="AlphaFoldDB" id="A0A1G5EJX2"/>
<dbReference type="RefSeq" id="WP_091141263.1">
    <property type="nucleotide sequence ID" value="NZ_FMVF01000004.1"/>
</dbReference>
<dbReference type="OrthoDB" id="9793489at2"/>
<keyword evidence="3" id="KW-0802">TPR repeat</keyword>
<evidence type="ECO:0000313" key="6">
    <source>
        <dbReference type="EMBL" id="SCY26990.1"/>
    </source>
</evidence>
<reference evidence="6 7" key="1">
    <citation type="submission" date="2016-10" db="EMBL/GenBank/DDBJ databases">
        <authorList>
            <person name="de Groot N.N."/>
        </authorList>
    </citation>
    <scope>NUCLEOTIDE SEQUENCE [LARGE SCALE GENOMIC DNA]</scope>
    <source>
        <strain evidence="6 7">CGMCC 1.7031</strain>
    </source>
</reference>
<dbReference type="Pfam" id="PF13181">
    <property type="entry name" value="TPR_8"/>
    <property type="match status" value="1"/>
</dbReference>
<feature type="chain" id="PRO_5011562506" evidence="4">
    <location>
        <begin position="26"/>
        <end position="486"/>
    </location>
</feature>
<dbReference type="Pfam" id="PF00144">
    <property type="entry name" value="Beta-lactamase"/>
    <property type="match status" value="1"/>
</dbReference>
<proteinExistence type="predicted"/>
<dbReference type="SUPFAM" id="SSF48452">
    <property type="entry name" value="TPR-like"/>
    <property type="match status" value="1"/>
</dbReference>
<dbReference type="Gene3D" id="3.40.710.10">
    <property type="entry name" value="DD-peptidase/beta-lactamase superfamily"/>
    <property type="match status" value="1"/>
</dbReference>
<dbReference type="InterPro" id="IPR012338">
    <property type="entry name" value="Beta-lactam/transpept-like"/>
</dbReference>
<dbReference type="SMART" id="SM00028">
    <property type="entry name" value="TPR"/>
    <property type="match status" value="2"/>
</dbReference>
<feature type="domain" description="Beta-lactamase-related" evidence="5">
    <location>
        <begin position="35"/>
        <end position="346"/>
    </location>
</feature>